<dbReference type="InterPro" id="IPR036328">
    <property type="entry name" value="MliC_sf"/>
</dbReference>
<protein>
    <submittedName>
        <fullName evidence="7">MliC family protein</fullName>
    </submittedName>
</protein>
<gene>
    <name evidence="7" type="ORF">ACFQBM_10250</name>
</gene>
<evidence type="ECO:0000259" key="6">
    <source>
        <dbReference type="Pfam" id="PF09864"/>
    </source>
</evidence>
<evidence type="ECO:0000256" key="4">
    <source>
        <dbReference type="ARBA" id="ARBA00023288"/>
    </source>
</evidence>
<proteinExistence type="predicted"/>
<keyword evidence="8" id="KW-1185">Reference proteome</keyword>
<keyword evidence="4" id="KW-0449">Lipoprotein</keyword>
<accession>A0ABW1YLV1</accession>
<dbReference type="EMBL" id="JBHSVR010000001">
    <property type="protein sequence ID" value="MFC6633665.1"/>
    <property type="molecule type" value="Genomic_DNA"/>
</dbReference>
<dbReference type="Gene3D" id="2.40.128.200">
    <property type="match status" value="1"/>
</dbReference>
<evidence type="ECO:0000256" key="5">
    <source>
        <dbReference type="SAM" id="SignalP"/>
    </source>
</evidence>
<evidence type="ECO:0000256" key="3">
    <source>
        <dbReference type="ARBA" id="ARBA00023139"/>
    </source>
</evidence>
<dbReference type="SUPFAM" id="SSF141488">
    <property type="entry name" value="YdhA-like"/>
    <property type="match status" value="1"/>
</dbReference>
<evidence type="ECO:0000256" key="2">
    <source>
        <dbReference type="ARBA" id="ARBA00023136"/>
    </source>
</evidence>
<dbReference type="InterPro" id="IPR018660">
    <property type="entry name" value="MliC"/>
</dbReference>
<keyword evidence="1 5" id="KW-0732">Signal</keyword>
<name>A0ABW1YLV1_9GAMM</name>
<feature type="domain" description="C-type lysozyme inhibitor" evidence="6">
    <location>
        <begin position="38"/>
        <end position="103"/>
    </location>
</feature>
<keyword evidence="3" id="KW-0564">Palmitate</keyword>
<evidence type="ECO:0000313" key="8">
    <source>
        <dbReference type="Proteomes" id="UP001596425"/>
    </source>
</evidence>
<dbReference type="PROSITE" id="PS51257">
    <property type="entry name" value="PROKAR_LIPOPROTEIN"/>
    <property type="match status" value="1"/>
</dbReference>
<feature type="signal peptide" evidence="5">
    <location>
        <begin position="1"/>
        <end position="21"/>
    </location>
</feature>
<organism evidence="7 8">
    <name type="scientific">Microbulbifer taiwanensis</name>
    <dbReference type="NCBI Taxonomy" id="986746"/>
    <lineage>
        <taxon>Bacteria</taxon>
        <taxon>Pseudomonadati</taxon>
        <taxon>Pseudomonadota</taxon>
        <taxon>Gammaproteobacteria</taxon>
        <taxon>Cellvibrionales</taxon>
        <taxon>Microbulbiferaceae</taxon>
        <taxon>Microbulbifer</taxon>
    </lineage>
</organism>
<evidence type="ECO:0000256" key="1">
    <source>
        <dbReference type="ARBA" id="ARBA00022729"/>
    </source>
</evidence>
<feature type="chain" id="PRO_5047265298" evidence="5">
    <location>
        <begin position="22"/>
        <end position="130"/>
    </location>
</feature>
<keyword evidence="2" id="KW-0472">Membrane</keyword>
<dbReference type="RefSeq" id="WP_193194503.1">
    <property type="nucleotide sequence ID" value="NZ_JACZFR010000061.1"/>
</dbReference>
<dbReference type="Pfam" id="PF09864">
    <property type="entry name" value="MliC"/>
    <property type="match status" value="1"/>
</dbReference>
<evidence type="ECO:0000313" key="7">
    <source>
        <dbReference type="EMBL" id="MFC6633665.1"/>
    </source>
</evidence>
<sequence length="130" mass="14223">MSRFNASTLTAGLFVLVSAVACEHGDSGFQAEIKKVDYLCENGQRLQLKYVTPHDGEPGLATLTYRNAIVPMHQERAASGVLYVADKGQPGYRWHTKGEGGVLLMHSLGNGEEEVVLRDCRSTETRNEGN</sequence>
<dbReference type="Proteomes" id="UP001596425">
    <property type="component" value="Unassembled WGS sequence"/>
</dbReference>
<reference evidence="8" key="1">
    <citation type="journal article" date="2019" name="Int. J. Syst. Evol. Microbiol.">
        <title>The Global Catalogue of Microorganisms (GCM) 10K type strain sequencing project: providing services to taxonomists for standard genome sequencing and annotation.</title>
        <authorList>
            <consortium name="The Broad Institute Genomics Platform"/>
            <consortium name="The Broad Institute Genome Sequencing Center for Infectious Disease"/>
            <person name="Wu L."/>
            <person name="Ma J."/>
        </authorList>
    </citation>
    <scope>NUCLEOTIDE SEQUENCE [LARGE SCALE GENOMIC DNA]</scope>
    <source>
        <strain evidence="8">CGMCC 1.13718</strain>
    </source>
</reference>
<comment type="caution">
    <text evidence="7">The sequence shown here is derived from an EMBL/GenBank/DDBJ whole genome shotgun (WGS) entry which is preliminary data.</text>
</comment>